<dbReference type="AlphaFoldDB" id="A0A2T5U0V4"/>
<organism evidence="1 2">
    <name type="scientific">Sphingomonas faeni</name>
    <dbReference type="NCBI Taxonomy" id="185950"/>
    <lineage>
        <taxon>Bacteria</taxon>
        <taxon>Pseudomonadati</taxon>
        <taxon>Pseudomonadota</taxon>
        <taxon>Alphaproteobacteria</taxon>
        <taxon>Sphingomonadales</taxon>
        <taxon>Sphingomonadaceae</taxon>
        <taxon>Sphingomonas</taxon>
    </lineage>
</organism>
<dbReference type="OrthoDB" id="7557132at2"/>
<sequence>MPHQPTDASFALAHSLEREGQRVAHLVLGEPRPKPKGANRLKKGKAPAIVVLEDGIEERMQLRERWSHKKNGTAETHEHAAAQARREGSLARLVATGAIDAHQFAAADQIAEAYHSITAEVAVRTANLEPRSSGGGPHSASHAPIAAVIRERAYARWREAVAPHGAMLLAIIVDDMALTTTARDWRMSNRRARSILVSALNSWKRC</sequence>
<evidence type="ECO:0000313" key="2">
    <source>
        <dbReference type="Proteomes" id="UP000244013"/>
    </source>
</evidence>
<gene>
    <name evidence="1" type="ORF">C8J25_108181</name>
</gene>
<dbReference type="RefSeq" id="WP_107955262.1">
    <property type="nucleotide sequence ID" value="NZ_QAYE01000008.1"/>
</dbReference>
<protein>
    <submittedName>
        <fullName evidence="1">Uncharacterized protein</fullName>
    </submittedName>
</protein>
<dbReference type="EMBL" id="QAYE01000008">
    <property type="protein sequence ID" value="PTW45089.1"/>
    <property type="molecule type" value="Genomic_DNA"/>
</dbReference>
<comment type="caution">
    <text evidence="1">The sequence shown here is derived from an EMBL/GenBank/DDBJ whole genome shotgun (WGS) entry which is preliminary data.</text>
</comment>
<dbReference type="Proteomes" id="UP000244013">
    <property type="component" value="Unassembled WGS sequence"/>
</dbReference>
<proteinExistence type="predicted"/>
<reference evidence="1 2" key="1">
    <citation type="submission" date="2018-04" db="EMBL/GenBank/DDBJ databases">
        <title>Genomic Encyclopedia of Type Strains, Phase III (KMG-III): the genomes of soil and plant-associated and newly described type strains.</title>
        <authorList>
            <person name="Whitman W."/>
        </authorList>
    </citation>
    <scope>NUCLEOTIDE SEQUENCE [LARGE SCALE GENOMIC DNA]</scope>
    <source>
        <strain evidence="1 2">MA-olki</strain>
    </source>
</reference>
<accession>A0A2T5U0V4</accession>
<evidence type="ECO:0000313" key="1">
    <source>
        <dbReference type="EMBL" id="PTW45089.1"/>
    </source>
</evidence>
<name>A0A2T5U0V4_9SPHN</name>
<dbReference type="GeneID" id="91007085"/>